<keyword evidence="2" id="KW-0378">Hydrolase</keyword>
<proteinExistence type="predicted"/>
<dbReference type="CDD" id="cd00077">
    <property type="entry name" value="HDc"/>
    <property type="match status" value="1"/>
</dbReference>
<keyword evidence="3" id="KW-1185">Reference proteome</keyword>
<dbReference type="Gene3D" id="1.10.3210.10">
    <property type="entry name" value="Hypothetical protein af1432"/>
    <property type="match status" value="1"/>
</dbReference>
<dbReference type="HOGENOM" id="CLU_026821_3_2_2"/>
<dbReference type="Proteomes" id="UP000002376">
    <property type="component" value="Chromosome"/>
</dbReference>
<dbReference type="PANTHER" id="PTHR11373:SF4">
    <property type="entry name" value="DEOXYNUCLEOSIDE TRIPHOSPHATE TRIPHOSPHOHYDROLASE SAMHD1"/>
    <property type="match status" value="1"/>
</dbReference>
<dbReference type="PANTHER" id="PTHR11373">
    <property type="entry name" value="DEOXYNUCLEOSIDE TRIPHOSPHATE TRIPHOSPHOHYDROLASE"/>
    <property type="match status" value="1"/>
</dbReference>
<organism evidence="2 3">
    <name type="scientific">Thermosphaera aggregans (strain DSM 11486 / M11TL)</name>
    <dbReference type="NCBI Taxonomy" id="633148"/>
    <lineage>
        <taxon>Archaea</taxon>
        <taxon>Thermoproteota</taxon>
        <taxon>Thermoprotei</taxon>
        <taxon>Desulfurococcales</taxon>
        <taxon>Desulfurococcaceae</taxon>
        <taxon>Thermosphaera</taxon>
    </lineage>
</organism>
<reference evidence="3" key="2">
    <citation type="journal article" date="2010" name="Stand. Genomic Sci.">
        <title>Complete genome sequence of Thermosphaera aggregans type strain (M11TLT).</title>
        <authorList>
            <person name="Spring S."/>
            <person name="Rachel R."/>
            <person name="Lapidus A."/>
            <person name="Davenport K."/>
            <person name="Tice H."/>
            <person name="Copeland A."/>
            <person name="Cheng J.-F."/>
            <person name="Lucas S."/>
            <person name="Chen F."/>
            <person name="Nolan M."/>
            <person name="Bruce D."/>
            <person name="Goodwin L."/>
            <person name="Pitluck S."/>
            <person name="Ivanova N."/>
            <person name="Mavromatis K."/>
            <person name="Ovchinnikova G."/>
            <person name="Pati A."/>
            <person name="Chen A."/>
            <person name="Palaniappan K."/>
            <person name="Land M."/>
            <person name="Hauser L."/>
            <person name="Chang Y.-J."/>
            <person name="Jeffries C.C."/>
            <person name="Brettin T."/>
            <person name="Detter J.C."/>
            <person name="Tapia R."/>
            <person name="Han C."/>
            <person name="Heimerl T."/>
            <person name="Weikl F."/>
            <person name="Brambilla E."/>
            <person name="Goker M."/>
            <person name="Bristow J."/>
            <person name="Eisen J.A."/>
            <person name="Markowitz V."/>
            <person name="Hugenholtz P."/>
            <person name="Kyrpides N.C."/>
            <person name="Klenk H.-P."/>
        </authorList>
    </citation>
    <scope>NUCLEOTIDE SEQUENCE [LARGE SCALE GENOMIC DNA]</scope>
    <source>
        <strain evidence="3">DSM 11486 / M11TL</strain>
    </source>
</reference>
<dbReference type="EMBL" id="CP001939">
    <property type="protein sequence ID" value="ADG90830.1"/>
    <property type="molecule type" value="Genomic_DNA"/>
</dbReference>
<dbReference type="SUPFAM" id="SSF109604">
    <property type="entry name" value="HD-domain/PDEase-like"/>
    <property type="match status" value="1"/>
</dbReference>
<gene>
    <name evidence="2" type="ordered locus">Tagg_0556</name>
</gene>
<reference evidence="2 3" key="1">
    <citation type="journal article" date="2010" name="Stand. Genomic Sci.">
        <title>Complete genome sequence of Thermosphaera aggregans type strain (M11TL).</title>
        <authorList>
            <person name="Spring S."/>
            <person name="Rachel R."/>
            <person name="Lapidus A."/>
            <person name="Davenport K."/>
            <person name="Tice H."/>
            <person name="Copeland A."/>
            <person name="Cheng J.F."/>
            <person name="Lucas S."/>
            <person name="Chen F."/>
            <person name="Nolan M."/>
            <person name="Bruce D."/>
            <person name="Goodwin L."/>
            <person name="Pitluck S."/>
            <person name="Ivanova N."/>
            <person name="Mavromatis K."/>
            <person name="Ovchinnikova G."/>
            <person name="Pati A."/>
            <person name="Chen A."/>
            <person name="Palaniappan K."/>
            <person name="Land M."/>
            <person name="Hauser L."/>
            <person name="Chang Y.J."/>
            <person name="Jeffries C.C."/>
            <person name="Brettin T."/>
            <person name="Detter J.C."/>
            <person name="Tapia R."/>
            <person name="Han C."/>
            <person name="Heimerl T."/>
            <person name="Weikl F."/>
            <person name="Brambilla E."/>
            <person name="Goker M."/>
            <person name="Bristow J."/>
            <person name="Eisen J.A."/>
            <person name="Markowitz V."/>
            <person name="Hugenholtz P."/>
            <person name="Kyrpides N.C."/>
            <person name="Klenk H.P."/>
        </authorList>
    </citation>
    <scope>NUCLEOTIDE SEQUENCE [LARGE SCALE GENOMIC DNA]</scope>
    <source>
        <strain evidence="3">DSM 11486 / M11TL</strain>
    </source>
</reference>
<sequence length="531" mass="61335">MEPSQSPFIPFNGQIRDVLYGYIDFVKGFEDKVIDSWPLQRLRYIYQLQAAHFIYPNATHTRFAHSIGVMHSSFKYVNNLLRTSYHLPEESESRREIIKHQKEIIFASRLLGLMHDLGHGPFSHAFDKYVYKTREFLGYSVGNHEVVGYLIYRQVLREKIFELALNSAKTLGLDPEVLISLLDEGMKPPRGMRDFTDLVSRSLLSDKDFYNPSVNGLSSIVRLVVRDYAYTSDIMDYLKRDSFFTGVPVGEINDDWIIRNTFLVEKNNMIIPGVTRKSLDEIARLFDARKIMYKNVYLHPVNVAFIEMIGYLLQCLRSRLVEIIEEMLQSPENLSKYFLLTDHSLYTMLAGLMHEDPSAYECVDKDLARKALQSLFIERKPVWKMVGRFNYNLKHAKHLFSERFGEAYQKTLKDKIGEEISTVLKSKNVNPSDILTIIDKVEIYPSSGSEVLDKIHVVEIRGGKVIDLEELTYEEFAQQHGLIPEVLFTIYVNREIYKDLSSSDIKKAQESAEEVIKEALYGGGREAPETS</sequence>
<evidence type="ECO:0000259" key="1">
    <source>
        <dbReference type="SMART" id="SM00471"/>
    </source>
</evidence>
<dbReference type="Pfam" id="PF01966">
    <property type="entry name" value="HD"/>
    <property type="match status" value="1"/>
</dbReference>
<evidence type="ECO:0000313" key="2">
    <source>
        <dbReference type="EMBL" id="ADG90830.1"/>
    </source>
</evidence>
<evidence type="ECO:0000313" key="3">
    <source>
        <dbReference type="Proteomes" id="UP000002376"/>
    </source>
</evidence>
<dbReference type="InterPro" id="IPR006674">
    <property type="entry name" value="HD_domain"/>
</dbReference>
<dbReference type="SMART" id="SM00471">
    <property type="entry name" value="HDc"/>
    <property type="match status" value="1"/>
</dbReference>
<name>D5U130_THEAM</name>
<protein>
    <submittedName>
        <fullName evidence="2">Metal dependent phosphohydrolase</fullName>
    </submittedName>
</protein>
<dbReference type="STRING" id="633148.Tagg_0556"/>
<dbReference type="RefSeq" id="WP_013129423.1">
    <property type="nucleotide sequence ID" value="NC_014160.1"/>
</dbReference>
<dbReference type="InterPro" id="IPR050135">
    <property type="entry name" value="dGTPase-like"/>
</dbReference>
<dbReference type="OrthoDB" id="8895at2157"/>
<dbReference type="KEGG" id="tag:Tagg_0556"/>
<dbReference type="eggNOG" id="arCOG04430">
    <property type="taxonomic scope" value="Archaea"/>
</dbReference>
<dbReference type="GO" id="GO:0008832">
    <property type="term" value="F:dGTPase activity"/>
    <property type="evidence" value="ECO:0007669"/>
    <property type="project" value="TreeGrafter"/>
</dbReference>
<reference key="3">
    <citation type="submission" date="2010-02" db="EMBL/GenBank/DDBJ databases">
        <title>Complete genome sequence of Thermosphaera aggregans type strain (M11TL).</title>
        <authorList>
            <consortium name="US DOE Joint Genome Institute (JGI-PGF)"/>
            <person name="Spring S."/>
            <person name="Lapidus A."/>
            <person name="Munk C."/>
            <person name="Schroeder M."/>
            <person name="Glavina Del Rio T."/>
            <person name="Tice H."/>
            <person name="Copeland A."/>
            <person name="Cheng J.-F."/>
            <person name="Lucas S."/>
            <person name="Chen F."/>
            <person name="Nolan M."/>
            <person name="Bruce D."/>
            <person name="Goodwin L."/>
            <person name="Pitluck S."/>
            <person name="Ivanova N."/>
            <person name="Mavromatis K."/>
            <person name="Ovchinnikova G."/>
            <person name="Pati A."/>
            <person name="Chen A."/>
            <person name="Palaniappan K."/>
            <person name="Land M."/>
            <person name="Hauser L."/>
            <person name="Chang Y.-J."/>
            <person name="Jeffries C.C."/>
            <person name="Brettin T."/>
            <person name="Detter J.C."/>
            <person name="Tapia R."/>
            <person name="Han C."/>
            <person name="Chain P."/>
            <person name="Heimerl T."/>
            <person name="Weik F."/>
            <person name="Goker M."/>
            <person name="Rachel R."/>
            <person name="Bristow J."/>
            <person name="Eisen J.A."/>
            <person name="Markowitz V."/>
            <person name="Hugenholtz P."/>
            <person name="Kyrpides N.C."/>
            <person name="Klenk H.-P."/>
        </authorList>
    </citation>
    <scope>NUCLEOTIDE SEQUENCE</scope>
    <source>
        <strain>DSM 11486</strain>
    </source>
</reference>
<feature type="domain" description="HD/PDEase" evidence="1">
    <location>
        <begin position="58"/>
        <end position="247"/>
    </location>
</feature>
<dbReference type="AlphaFoldDB" id="D5U130"/>
<dbReference type="GO" id="GO:0006203">
    <property type="term" value="P:dGTP catabolic process"/>
    <property type="evidence" value="ECO:0007669"/>
    <property type="project" value="TreeGrafter"/>
</dbReference>
<dbReference type="GeneID" id="9165570"/>
<dbReference type="InterPro" id="IPR003607">
    <property type="entry name" value="HD/PDEase_dom"/>
</dbReference>
<accession>D5U130</accession>